<dbReference type="Proteomes" id="UP000693981">
    <property type="component" value="Unassembled WGS sequence"/>
</dbReference>
<reference evidence="1" key="1">
    <citation type="submission" date="2021-02" db="EMBL/GenBank/DDBJ databases">
        <authorList>
            <person name="Palmer J.M."/>
        </authorList>
    </citation>
    <scope>NUCLEOTIDE SEQUENCE</scope>
    <source>
        <strain evidence="1">SCRP23</strain>
    </source>
</reference>
<organism evidence="1 2">
    <name type="scientific">Phytophthora boehmeriae</name>
    <dbReference type="NCBI Taxonomy" id="109152"/>
    <lineage>
        <taxon>Eukaryota</taxon>
        <taxon>Sar</taxon>
        <taxon>Stramenopiles</taxon>
        <taxon>Oomycota</taxon>
        <taxon>Peronosporomycetes</taxon>
        <taxon>Peronosporales</taxon>
        <taxon>Peronosporaceae</taxon>
        <taxon>Phytophthora</taxon>
    </lineage>
</organism>
<comment type="caution">
    <text evidence="1">The sequence shown here is derived from an EMBL/GenBank/DDBJ whole genome shotgun (WGS) entry which is preliminary data.</text>
</comment>
<dbReference type="OrthoDB" id="186965at2759"/>
<name>A0A8T1XBE4_9STRA</name>
<gene>
    <name evidence="1" type="ORF">PHYBOEH_001779</name>
</gene>
<protein>
    <submittedName>
        <fullName evidence="1">Uncharacterized protein</fullName>
    </submittedName>
</protein>
<dbReference type="AlphaFoldDB" id="A0A8T1XBE4"/>
<proteinExistence type="predicted"/>
<accession>A0A8T1XBE4</accession>
<dbReference type="EMBL" id="JAGDFL010000014">
    <property type="protein sequence ID" value="KAG7401363.1"/>
    <property type="molecule type" value="Genomic_DNA"/>
</dbReference>
<sequence length="163" mass="18108">MDPGYGICGHKNSFSTGVKIGNYVEDRVGADLARNSSTKPINKLTECSASYINPREMTDKCTHAPAENLVERNTIRQGLSYDLIFEHGRPHVPTPAEHAVRYTLTSHDFGSGLSAAMKGSVTSHESTRRRQLEMKKAREAREYRQTYMSTTQALVPVYGSASR</sequence>
<evidence type="ECO:0000313" key="2">
    <source>
        <dbReference type="Proteomes" id="UP000693981"/>
    </source>
</evidence>
<keyword evidence="2" id="KW-1185">Reference proteome</keyword>
<evidence type="ECO:0000313" key="1">
    <source>
        <dbReference type="EMBL" id="KAG7401363.1"/>
    </source>
</evidence>